<keyword evidence="4 8" id="KW-1133">Transmembrane helix</keyword>
<gene>
    <name evidence="12" type="primary">LOC105269806</name>
</gene>
<keyword evidence="3 8" id="KW-0812">Transmembrane</keyword>
<comment type="subcellular location">
    <subcellularLocation>
        <location evidence="1">Cell membrane</location>
        <topology evidence="1">Multi-pass membrane protein</topology>
    </subcellularLocation>
</comment>
<dbReference type="KEGG" id="fas:105269806"/>
<dbReference type="Gene3D" id="3.40.190.10">
    <property type="entry name" value="Periplasmic binding protein-like II"/>
    <property type="match status" value="2"/>
</dbReference>
<evidence type="ECO:0000256" key="8">
    <source>
        <dbReference type="SAM" id="Phobius"/>
    </source>
</evidence>
<feature type="domain" description="Solute-binding protein family 3/N-terminal" evidence="10">
    <location>
        <begin position="140"/>
        <end position="428"/>
    </location>
</feature>
<proteinExistence type="predicted"/>
<dbReference type="PANTHER" id="PTHR42643">
    <property type="entry name" value="IONOTROPIC RECEPTOR 20A-RELATED"/>
    <property type="match status" value="1"/>
</dbReference>
<dbReference type="GO" id="GO:0005886">
    <property type="term" value="C:plasma membrane"/>
    <property type="evidence" value="ECO:0007669"/>
    <property type="project" value="UniProtKB-SubCell"/>
</dbReference>
<evidence type="ECO:0000256" key="3">
    <source>
        <dbReference type="ARBA" id="ARBA00022692"/>
    </source>
</evidence>
<feature type="transmembrane region" description="Helical" evidence="8">
    <location>
        <begin position="275"/>
        <end position="295"/>
    </location>
</feature>
<dbReference type="InterPro" id="IPR052192">
    <property type="entry name" value="Insect_Ionotropic_Sensory_Rcpt"/>
</dbReference>
<feature type="transmembrane region" description="Helical" evidence="8">
    <location>
        <begin position="170"/>
        <end position="186"/>
    </location>
</feature>
<dbReference type="GeneID" id="105269806"/>
<dbReference type="OrthoDB" id="8186464at2759"/>
<keyword evidence="11" id="KW-1185">Reference proteome</keyword>
<dbReference type="AlphaFoldDB" id="A0A9R1TGP0"/>
<accession>A0A9R1TGP0</accession>
<evidence type="ECO:0000256" key="2">
    <source>
        <dbReference type="ARBA" id="ARBA00022475"/>
    </source>
</evidence>
<dbReference type="SUPFAM" id="SSF53850">
    <property type="entry name" value="Periplasmic binding protein-like II"/>
    <property type="match status" value="1"/>
</dbReference>
<evidence type="ECO:0000256" key="1">
    <source>
        <dbReference type="ARBA" id="ARBA00004651"/>
    </source>
</evidence>
<evidence type="ECO:0000256" key="9">
    <source>
        <dbReference type="SAM" id="SignalP"/>
    </source>
</evidence>
<dbReference type="PROSITE" id="PS51257">
    <property type="entry name" value="PROKAR_LIPOPROTEIN"/>
    <property type="match status" value="1"/>
</dbReference>
<dbReference type="Pfam" id="PF00497">
    <property type="entry name" value="SBP_bac_3"/>
    <property type="match status" value="1"/>
</dbReference>
<reference evidence="12" key="1">
    <citation type="submission" date="2025-08" db="UniProtKB">
        <authorList>
            <consortium name="RefSeq"/>
        </authorList>
    </citation>
    <scope>IDENTIFICATION</scope>
    <source>
        <strain evidence="12">USDA-PBARC FA_bdor</strain>
        <tissue evidence="12">Whole organism</tissue>
    </source>
</reference>
<evidence type="ECO:0000256" key="6">
    <source>
        <dbReference type="ARBA" id="ARBA00023170"/>
    </source>
</evidence>
<dbReference type="Proteomes" id="UP000694866">
    <property type="component" value="Unplaced"/>
</dbReference>
<keyword evidence="6" id="KW-0675">Receptor</keyword>
<keyword evidence="2" id="KW-1003">Cell membrane</keyword>
<sequence length="492" mass="56696">MKFYTISLLLSIFGAIAVVSCVRFDDSNNYGSFIKSVCKKYSCGGVIIGFTTEHQSFQRTSIWYATSRILFDNGVAVLFLNYEEVKKKLNAHVARMNRLLVILVIDNTDAIYDLESMIRNLNMGKATWMMLFRRDTGATSNWTGLIGRVYRNEADIGVADVLMLPERHKAVYFSVPMITGAYHVYFKKLEQSNVSWNAYFKVFTVGVWLTIIGLILTMPILLTVMQINIKKHDLFSRFCEEYLCIWGIFCQQGWIDFANETPVQILQLSISLTALLIYIVYATLMTSVIAVSSSFRPFTTLEGFVADGTYKFIVLNESIFYNRYKRSNETLFKGMMSLMKPRHLLPTTYPEGFKQVCNERVGFYANEIAMKFYRHSLSCNTISITAGPQETMALILPKGSDLINIVNYYIQRFKYNGMLRRLEKKYTGSSEPEISHHSPVHLQEITPVVFVLFVGIIVTSIIFAFEILYFCRKIRQRRSINERIRISIRIKL</sequence>
<evidence type="ECO:0000256" key="5">
    <source>
        <dbReference type="ARBA" id="ARBA00023136"/>
    </source>
</evidence>
<feature type="chain" id="PRO_5040142585" evidence="9">
    <location>
        <begin position="22"/>
        <end position="492"/>
    </location>
</feature>
<feature type="signal peptide" evidence="9">
    <location>
        <begin position="1"/>
        <end position="21"/>
    </location>
</feature>
<evidence type="ECO:0000256" key="7">
    <source>
        <dbReference type="ARBA" id="ARBA00023180"/>
    </source>
</evidence>
<dbReference type="InterPro" id="IPR001638">
    <property type="entry name" value="Solute-binding_3/MltF_N"/>
</dbReference>
<organism evidence="11 12">
    <name type="scientific">Fopius arisanus</name>
    <dbReference type="NCBI Taxonomy" id="64838"/>
    <lineage>
        <taxon>Eukaryota</taxon>
        <taxon>Metazoa</taxon>
        <taxon>Ecdysozoa</taxon>
        <taxon>Arthropoda</taxon>
        <taxon>Hexapoda</taxon>
        <taxon>Insecta</taxon>
        <taxon>Pterygota</taxon>
        <taxon>Neoptera</taxon>
        <taxon>Endopterygota</taxon>
        <taxon>Hymenoptera</taxon>
        <taxon>Apocrita</taxon>
        <taxon>Ichneumonoidea</taxon>
        <taxon>Braconidae</taxon>
        <taxon>Opiinae</taxon>
        <taxon>Fopius</taxon>
    </lineage>
</organism>
<evidence type="ECO:0000259" key="10">
    <source>
        <dbReference type="Pfam" id="PF00497"/>
    </source>
</evidence>
<dbReference type="RefSeq" id="XP_011308638.1">
    <property type="nucleotide sequence ID" value="XM_011310336.1"/>
</dbReference>
<keyword evidence="5 8" id="KW-0472">Membrane</keyword>
<keyword evidence="7" id="KW-0325">Glycoprotein</keyword>
<name>A0A9R1TGP0_9HYME</name>
<evidence type="ECO:0000313" key="11">
    <source>
        <dbReference type="Proteomes" id="UP000694866"/>
    </source>
</evidence>
<evidence type="ECO:0000256" key="4">
    <source>
        <dbReference type="ARBA" id="ARBA00022989"/>
    </source>
</evidence>
<dbReference type="PANTHER" id="PTHR42643:SF30">
    <property type="entry name" value="IONOTROPIC RECEPTOR 40A-RELATED"/>
    <property type="match status" value="1"/>
</dbReference>
<keyword evidence="9" id="KW-0732">Signal</keyword>
<feature type="transmembrane region" description="Helical" evidence="8">
    <location>
        <begin position="448"/>
        <end position="471"/>
    </location>
</feature>
<protein>
    <submittedName>
        <fullName evidence="12">Glutamate receptor-like</fullName>
    </submittedName>
</protein>
<feature type="transmembrane region" description="Helical" evidence="8">
    <location>
        <begin position="198"/>
        <end position="222"/>
    </location>
</feature>
<evidence type="ECO:0000313" key="12">
    <source>
        <dbReference type="RefSeq" id="XP_011308638.1"/>
    </source>
</evidence>